<dbReference type="SMART" id="SM00020">
    <property type="entry name" value="Tryp_SPc"/>
    <property type="match status" value="1"/>
</dbReference>
<evidence type="ECO:0000259" key="3">
    <source>
        <dbReference type="PROSITE" id="PS50240"/>
    </source>
</evidence>
<dbReference type="PROSITE" id="PS50240">
    <property type="entry name" value="TRYPSIN_DOM"/>
    <property type="match status" value="1"/>
</dbReference>
<dbReference type="AlphaFoldDB" id="A0AAD4MZM2"/>
<dbReference type="InterPro" id="IPR009003">
    <property type="entry name" value="Peptidase_S1_PA"/>
</dbReference>
<protein>
    <submittedName>
        <fullName evidence="4">Trypsin domain-containing protein</fullName>
    </submittedName>
</protein>
<evidence type="ECO:0000256" key="1">
    <source>
        <dbReference type="ARBA" id="ARBA00023157"/>
    </source>
</evidence>
<dbReference type="InterPro" id="IPR043504">
    <property type="entry name" value="Peptidase_S1_PA_chymotrypsin"/>
</dbReference>
<evidence type="ECO:0000256" key="2">
    <source>
        <dbReference type="SAM" id="SignalP"/>
    </source>
</evidence>
<dbReference type="PANTHER" id="PTHR24253">
    <property type="entry name" value="TRANSMEMBRANE PROTEASE SERINE"/>
    <property type="match status" value="1"/>
</dbReference>
<sequence length="618" mass="68727">MVPIFCLLHLFIILSSYSYSSIVGPRNWLTKLTPAELAQVREQCSPKQSNVQISNRIVGGEPAKPGEFKFAAVFTYPPPYPAQTRCGATLISPRHLITARHCFESDMLHYKLWIAGVCHIPGTDYECQVPQIPDMVSVNYEFALFDAEYNRRFVYLDFAIIQLVEPIPESLFQRVQIACLPNKLDEDPPREITLVGSGLKDGNQSTDLLHHITLPTDIDCSVDGSSFCAMATEVAPLASAGGGDSGSAGVSYSDDIKKHVIHGVISTGTINSMPKMETPFRKISDLASKLFADKCQMSNALKEPKSDICALSTEWAVAIVASTDDEDKLLCDGVLVTDQHILTTRECILRHFKELENQIEDSVILIMQRDCMSDNCQSWSAESIAWSYSHPLAIVQLQATQLLPVIQPACFSNSNTDNNKMFRGFGRQLKKVKEFNDDHTKAPYALKDICDENEYVCAKYTETCDSGTTEGNDGTHFGAGIVGVDSGSLVGLRMQKRASQNDTTIELYWRTHKISNALYGIMNLRYDSGTLVVPICWFFVIERKSAGTLMVVQRKSKLLVYWPDWCSLFVPKDVLRLCDLSVHPVSKNDFTRAESNLHRQAGAFGIGHDHGDCDIPIL</sequence>
<comment type="caution">
    <text evidence="4">The sequence shown here is derived from an EMBL/GenBank/DDBJ whole genome shotgun (WGS) entry which is preliminary data.</text>
</comment>
<feature type="signal peptide" evidence="2">
    <location>
        <begin position="1"/>
        <end position="20"/>
    </location>
</feature>
<feature type="domain" description="Peptidase S1" evidence="3">
    <location>
        <begin position="57"/>
        <end position="321"/>
    </location>
</feature>
<organism evidence="4 5">
    <name type="scientific">Ditylenchus destructor</name>
    <dbReference type="NCBI Taxonomy" id="166010"/>
    <lineage>
        <taxon>Eukaryota</taxon>
        <taxon>Metazoa</taxon>
        <taxon>Ecdysozoa</taxon>
        <taxon>Nematoda</taxon>
        <taxon>Chromadorea</taxon>
        <taxon>Rhabditida</taxon>
        <taxon>Tylenchina</taxon>
        <taxon>Tylenchomorpha</taxon>
        <taxon>Sphaerularioidea</taxon>
        <taxon>Anguinidae</taxon>
        <taxon>Anguininae</taxon>
        <taxon>Ditylenchus</taxon>
    </lineage>
</organism>
<feature type="chain" id="PRO_5041995629" evidence="2">
    <location>
        <begin position="21"/>
        <end position="618"/>
    </location>
</feature>
<keyword evidence="2" id="KW-0732">Signal</keyword>
<keyword evidence="1" id="KW-1015">Disulfide bond</keyword>
<dbReference type="Gene3D" id="2.40.10.10">
    <property type="entry name" value="Trypsin-like serine proteases"/>
    <property type="match status" value="2"/>
</dbReference>
<proteinExistence type="predicted"/>
<evidence type="ECO:0000313" key="5">
    <source>
        <dbReference type="Proteomes" id="UP001201812"/>
    </source>
</evidence>
<evidence type="ECO:0000313" key="4">
    <source>
        <dbReference type="EMBL" id="KAI1706471.1"/>
    </source>
</evidence>
<dbReference type="InterPro" id="IPR001254">
    <property type="entry name" value="Trypsin_dom"/>
</dbReference>
<accession>A0AAD4MZM2</accession>
<gene>
    <name evidence="4" type="ORF">DdX_12930</name>
</gene>
<dbReference type="GO" id="GO:0004252">
    <property type="term" value="F:serine-type endopeptidase activity"/>
    <property type="evidence" value="ECO:0007669"/>
    <property type="project" value="InterPro"/>
</dbReference>
<dbReference type="EMBL" id="JAKKPZ010000047">
    <property type="protein sequence ID" value="KAI1706471.1"/>
    <property type="molecule type" value="Genomic_DNA"/>
</dbReference>
<name>A0AAD4MZM2_9BILA</name>
<dbReference type="SUPFAM" id="SSF50494">
    <property type="entry name" value="Trypsin-like serine proteases"/>
    <property type="match status" value="2"/>
</dbReference>
<keyword evidence="5" id="KW-1185">Reference proteome</keyword>
<dbReference type="GO" id="GO:0006508">
    <property type="term" value="P:proteolysis"/>
    <property type="evidence" value="ECO:0007669"/>
    <property type="project" value="InterPro"/>
</dbReference>
<dbReference type="Pfam" id="PF00089">
    <property type="entry name" value="Trypsin"/>
    <property type="match status" value="1"/>
</dbReference>
<reference evidence="4" key="1">
    <citation type="submission" date="2022-01" db="EMBL/GenBank/DDBJ databases">
        <title>Genome Sequence Resource for Two Populations of Ditylenchus destructor, the Migratory Endoparasitic Phytonematode.</title>
        <authorList>
            <person name="Zhang H."/>
            <person name="Lin R."/>
            <person name="Xie B."/>
        </authorList>
    </citation>
    <scope>NUCLEOTIDE SEQUENCE</scope>
    <source>
        <strain evidence="4">BazhouSP</strain>
    </source>
</reference>
<dbReference type="Proteomes" id="UP001201812">
    <property type="component" value="Unassembled WGS sequence"/>
</dbReference>